<feature type="transmembrane region" description="Helical" evidence="1">
    <location>
        <begin position="20"/>
        <end position="39"/>
    </location>
</feature>
<evidence type="ECO:0000313" key="2">
    <source>
        <dbReference type="EMBL" id="ARU03638.1"/>
    </source>
</evidence>
<evidence type="ECO:0000313" key="3">
    <source>
        <dbReference type="Proteomes" id="UP000196138"/>
    </source>
</evidence>
<dbReference type="Proteomes" id="UP000196138">
    <property type="component" value="Chromosome"/>
</dbReference>
<feature type="transmembrane region" description="Helical" evidence="1">
    <location>
        <begin position="340"/>
        <end position="360"/>
    </location>
</feature>
<keyword evidence="3" id="KW-1185">Reference proteome</keyword>
<sequence length="367" mass="40138">MRGQRMRDGLRQAWANHRHLVALAVLLFVGNQALEWAILQGLGASHAQLCRHDCGWYTSVMDHGYQRTPSGHARRDAANWAFFPAFPWVAKGVGLALNLPAATAAVVTSKAFLLLAVFAFMKLGALYLPRLPALALGAVVAFSPYALYGNVGYTESMFLFVSCVFFILLKQERHLAAGLVGGVLSAVRVVGLFAFVSYLVTMVRDVRQRRPVAWDARLFGALLIPLGLACFMLHLHSVMGDALAFSHVQVAWGRSVGNPLRVLFLGALGGGFSQYLVVTVLLALGAVGFCWRRNMPELAAFTLFGIGLPLFAGLLSMPRFVFWQAPVLLLLAHLVSTGRVWLVALPLCTLGQVVMYMGWFSGKTWTF</sequence>
<organism evidence="2 3">
    <name type="scientific">Comamonas serinivorans</name>
    <dbReference type="NCBI Taxonomy" id="1082851"/>
    <lineage>
        <taxon>Bacteria</taxon>
        <taxon>Pseudomonadati</taxon>
        <taxon>Pseudomonadota</taxon>
        <taxon>Betaproteobacteria</taxon>
        <taxon>Burkholderiales</taxon>
        <taxon>Comamonadaceae</taxon>
        <taxon>Comamonas</taxon>
    </lineage>
</organism>
<feature type="transmembrane region" description="Helical" evidence="1">
    <location>
        <begin position="101"/>
        <end position="124"/>
    </location>
</feature>
<feature type="transmembrane region" description="Helical" evidence="1">
    <location>
        <begin position="298"/>
        <end position="320"/>
    </location>
</feature>
<keyword evidence="1" id="KW-1133">Transmembrane helix</keyword>
<dbReference type="EMBL" id="CP021455">
    <property type="protein sequence ID" value="ARU03638.1"/>
    <property type="molecule type" value="Genomic_DNA"/>
</dbReference>
<dbReference type="KEGG" id="cser:CCO03_02100"/>
<feature type="transmembrane region" description="Helical" evidence="1">
    <location>
        <begin position="175"/>
        <end position="200"/>
    </location>
</feature>
<keyword evidence="1" id="KW-0812">Transmembrane</keyword>
<evidence type="ECO:0008006" key="4">
    <source>
        <dbReference type="Google" id="ProtNLM"/>
    </source>
</evidence>
<accession>A0A1Y0EJN3</accession>
<protein>
    <recommendedName>
        <fullName evidence="4">Glycosyltransferase RgtA/B/C/D-like domain-containing protein</fullName>
    </recommendedName>
</protein>
<dbReference type="AlphaFoldDB" id="A0A1Y0EJN3"/>
<feature type="transmembrane region" description="Helical" evidence="1">
    <location>
        <begin position="212"/>
        <end position="235"/>
    </location>
</feature>
<evidence type="ECO:0000256" key="1">
    <source>
        <dbReference type="SAM" id="Phobius"/>
    </source>
</evidence>
<feature type="transmembrane region" description="Helical" evidence="1">
    <location>
        <begin position="272"/>
        <end position="291"/>
    </location>
</feature>
<reference evidence="2 3" key="1">
    <citation type="submission" date="2017-05" db="EMBL/GenBank/DDBJ databases">
        <authorList>
            <person name="Song R."/>
            <person name="Chenine A.L."/>
            <person name="Ruprecht R.M."/>
        </authorList>
    </citation>
    <scope>NUCLEOTIDE SEQUENCE [LARGE SCALE GENOMIC DNA]</scope>
    <source>
        <strain evidence="2 3">DSM 26136</strain>
    </source>
</reference>
<name>A0A1Y0EJN3_9BURK</name>
<gene>
    <name evidence="2" type="ORF">CCO03_02100</name>
</gene>
<proteinExistence type="predicted"/>
<keyword evidence="1" id="KW-0472">Membrane</keyword>